<dbReference type="Pfam" id="PF04296">
    <property type="entry name" value="YlxR"/>
    <property type="match status" value="1"/>
</dbReference>
<dbReference type="NCBIfam" id="NF006622">
    <property type="entry name" value="PRK09190.1"/>
    <property type="match status" value="1"/>
</dbReference>
<name>A0ABU5DVW4_9PROT</name>
<proteinExistence type="predicted"/>
<evidence type="ECO:0000313" key="3">
    <source>
        <dbReference type="Proteomes" id="UP001271769"/>
    </source>
</evidence>
<dbReference type="Gene3D" id="3.30.1230.10">
    <property type="entry name" value="YlxR-like"/>
    <property type="match status" value="1"/>
</dbReference>
<dbReference type="Gene3D" id="3.30.1330.30">
    <property type="match status" value="1"/>
</dbReference>
<dbReference type="InterPro" id="IPR035931">
    <property type="entry name" value="YlxR-like_sf"/>
</dbReference>
<accession>A0ABU5DVW4</accession>
<evidence type="ECO:0000259" key="1">
    <source>
        <dbReference type="Pfam" id="PF04296"/>
    </source>
</evidence>
<evidence type="ECO:0000313" key="2">
    <source>
        <dbReference type="EMBL" id="MDY0871442.1"/>
    </source>
</evidence>
<sequence length="221" mass="23183">MAASDDIDPMAAEDALPEDALAGTKAPERTCIVTRQIRAKERMIRFVAAPDGTIVPDLKGDLPGRGLWVTAERGILDEAIRRHAFTKVTKGKAKADAGLTDRVAGLLERQFLDQLGLAKKSGQLVAGFDKVEAALRAGQVKFLLEASDGTADGRGKLARLAGPGVEIWAPLPSEALAPALGRQHAVHVAVKPGGMANRLSITLRRLAGFAGAGIAQSGQKL</sequence>
<dbReference type="Proteomes" id="UP001271769">
    <property type="component" value="Unassembled WGS sequence"/>
</dbReference>
<organism evidence="2 3">
    <name type="scientific">Dongia rigui</name>
    <dbReference type="NCBI Taxonomy" id="940149"/>
    <lineage>
        <taxon>Bacteria</taxon>
        <taxon>Pseudomonadati</taxon>
        <taxon>Pseudomonadota</taxon>
        <taxon>Alphaproteobacteria</taxon>
        <taxon>Rhodospirillales</taxon>
        <taxon>Dongiaceae</taxon>
        <taxon>Dongia</taxon>
    </lineage>
</organism>
<dbReference type="InterPro" id="IPR029064">
    <property type="entry name" value="Ribosomal_eL30-like_sf"/>
</dbReference>
<feature type="domain" description="YlxR" evidence="1">
    <location>
        <begin position="29"/>
        <end position="94"/>
    </location>
</feature>
<keyword evidence="3" id="KW-1185">Reference proteome</keyword>
<reference evidence="2 3" key="1">
    <citation type="journal article" date="2013" name="Antonie Van Leeuwenhoek">
        <title>Dongia rigui sp. nov., isolated from freshwater of a large wetland in Korea.</title>
        <authorList>
            <person name="Baik K.S."/>
            <person name="Hwang Y.M."/>
            <person name="Choi J.S."/>
            <person name="Kwon J."/>
            <person name="Seong C.N."/>
        </authorList>
    </citation>
    <scope>NUCLEOTIDE SEQUENCE [LARGE SCALE GENOMIC DNA]</scope>
    <source>
        <strain evidence="2 3">04SU4-P</strain>
    </source>
</reference>
<dbReference type="EMBL" id="JAXCLX010000001">
    <property type="protein sequence ID" value="MDY0871442.1"/>
    <property type="molecule type" value="Genomic_DNA"/>
</dbReference>
<dbReference type="InterPro" id="IPR037465">
    <property type="entry name" value="YlxR"/>
</dbReference>
<comment type="caution">
    <text evidence="2">The sequence shown here is derived from an EMBL/GenBank/DDBJ whole genome shotgun (WGS) entry which is preliminary data.</text>
</comment>
<dbReference type="InterPro" id="IPR007393">
    <property type="entry name" value="YlxR_dom"/>
</dbReference>
<dbReference type="PANTHER" id="PTHR34215">
    <property type="entry name" value="BLL0784 PROTEIN"/>
    <property type="match status" value="1"/>
</dbReference>
<dbReference type="SUPFAM" id="SSF64376">
    <property type="entry name" value="YlxR-like"/>
    <property type="match status" value="1"/>
</dbReference>
<gene>
    <name evidence="2" type="ORF">SMD31_05895</name>
</gene>
<dbReference type="CDD" id="cd00279">
    <property type="entry name" value="YlxR"/>
    <property type="match status" value="1"/>
</dbReference>
<dbReference type="SUPFAM" id="SSF55315">
    <property type="entry name" value="L30e-like"/>
    <property type="match status" value="1"/>
</dbReference>
<dbReference type="PANTHER" id="PTHR34215:SF1">
    <property type="entry name" value="YLXR DOMAIN-CONTAINING PROTEIN"/>
    <property type="match status" value="1"/>
</dbReference>
<protein>
    <submittedName>
        <fullName evidence="2">RNA-binding protein</fullName>
    </submittedName>
</protein>